<reference evidence="2" key="1">
    <citation type="journal article" date="2015" name="Proc. Natl. Acad. Sci. U.S.A.">
        <title>Genome sequencing of adzuki bean (Vigna angularis) provides insight into high starch and low fat accumulation and domestication.</title>
        <authorList>
            <person name="Yang K."/>
            <person name="Tian Z."/>
            <person name="Chen C."/>
            <person name="Luo L."/>
            <person name="Zhao B."/>
            <person name="Wang Z."/>
            <person name="Yu L."/>
            <person name="Li Y."/>
            <person name="Sun Y."/>
            <person name="Li W."/>
            <person name="Chen Y."/>
            <person name="Li Y."/>
            <person name="Zhang Y."/>
            <person name="Ai D."/>
            <person name="Zhao J."/>
            <person name="Shang C."/>
            <person name="Ma Y."/>
            <person name="Wu B."/>
            <person name="Wang M."/>
            <person name="Gao L."/>
            <person name="Sun D."/>
            <person name="Zhang P."/>
            <person name="Guo F."/>
            <person name="Wang W."/>
            <person name="Li Y."/>
            <person name="Wang J."/>
            <person name="Varshney R.K."/>
            <person name="Wang J."/>
            <person name="Ling H.Q."/>
            <person name="Wan P."/>
        </authorList>
    </citation>
    <scope>NUCLEOTIDE SEQUENCE</scope>
    <source>
        <strain evidence="2">cv. Jingnong 6</strain>
    </source>
</reference>
<protein>
    <submittedName>
        <fullName evidence="1">Uncharacterized protein</fullName>
    </submittedName>
</protein>
<evidence type="ECO:0000313" key="1">
    <source>
        <dbReference type="EMBL" id="KOM55417.1"/>
    </source>
</evidence>
<evidence type="ECO:0000313" key="2">
    <source>
        <dbReference type="Proteomes" id="UP000053144"/>
    </source>
</evidence>
<name>A0A0L9VKH2_PHAAN</name>
<proteinExistence type="predicted"/>
<dbReference type="Proteomes" id="UP000053144">
    <property type="component" value="Chromosome 10"/>
</dbReference>
<dbReference type="EMBL" id="CM003380">
    <property type="protein sequence ID" value="KOM55417.1"/>
    <property type="molecule type" value="Genomic_DNA"/>
</dbReference>
<sequence length="93" mass="10548">MALTTEVSFQCGLPLWLRRHAFGVVTREMTSSRRTRGLASGIVLKVSLQGSWPIDVQQWRHAVFVQHPFHLTPMSLVFVNVKIPVMKLSLTGY</sequence>
<gene>
    <name evidence="1" type="ORF">LR48_Vigan10g130900</name>
</gene>
<dbReference type="Gramene" id="KOM55417">
    <property type="protein sequence ID" value="KOM55417"/>
    <property type="gene ID" value="LR48_Vigan10g130900"/>
</dbReference>
<accession>A0A0L9VKH2</accession>
<organism evidence="1 2">
    <name type="scientific">Phaseolus angularis</name>
    <name type="common">Azuki bean</name>
    <name type="synonym">Vigna angularis</name>
    <dbReference type="NCBI Taxonomy" id="3914"/>
    <lineage>
        <taxon>Eukaryota</taxon>
        <taxon>Viridiplantae</taxon>
        <taxon>Streptophyta</taxon>
        <taxon>Embryophyta</taxon>
        <taxon>Tracheophyta</taxon>
        <taxon>Spermatophyta</taxon>
        <taxon>Magnoliopsida</taxon>
        <taxon>eudicotyledons</taxon>
        <taxon>Gunneridae</taxon>
        <taxon>Pentapetalae</taxon>
        <taxon>rosids</taxon>
        <taxon>fabids</taxon>
        <taxon>Fabales</taxon>
        <taxon>Fabaceae</taxon>
        <taxon>Papilionoideae</taxon>
        <taxon>50 kb inversion clade</taxon>
        <taxon>NPAAA clade</taxon>
        <taxon>indigoferoid/millettioid clade</taxon>
        <taxon>Phaseoleae</taxon>
        <taxon>Vigna</taxon>
    </lineage>
</organism>
<dbReference type="AlphaFoldDB" id="A0A0L9VKH2"/>